<dbReference type="EMBL" id="CACVKT020002054">
    <property type="protein sequence ID" value="CAC5374724.1"/>
    <property type="molecule type" value="Genomic_DNA"/>
</dbReference>
<dbReference type="Proteomes" id="UP000507470">
    <property type="component" value="Unassembled WGS sequence"/>
</dbReference>
<keyword evidence="2" id="KW-1185">Reference proteome</keyword>
<sequence length="155" mass="18000">MVFLQCSLCRYQGKKKHAVVHYLKRHLPEKEVPYFCVLCKFRAVNKSKWEKHLHSFSKHINAINSCLTKLSDSAYCKESNKKFELDISPNGQLIPIENINVCVQTVQQSTNISLLNNICCENNDEPVPEYSGEIMNVPMTEEDQNMLVQKKKYFN</sequence>
<proteinExistence type="predicted"/>
<dbReference type="OrthoDB" id="6161362at2759"/>
<name>A0A6J8AW42_MYTCO</name>
<accession>A0A6J8AW42</accession>
<reference evidence="1 2" key="1">
    <citation type="submission" date="2020-06" db="EMBL/GenBank/DDBJ databases">
        <authorList>
            <person name="Li R."/>
            <person name="Bekaert M."/>
        </authorList>
    </citation>
    <scope>NUCLEOTIDE SEQUENCE [LARGE SCALE GENOMIC DNA]</scope>
    <source>
        <strain evidence="2">wild</strain>
    </source>
</reference>
<dbReference type="AlphaFoldDB" id="A0A6J8AW42"/>
<organism evidence="1 2">
    <name type="scientific">Mytilus coruscus</name>
    <name type="common">Sea mussel</name>
    <dbReference type="NCBI Taxonomy" id="42192"/>
    <lineage>
        <taxon>Eukaryota</taxon>
        <taxon>Metazoa</taxon>
        <taxon>Spiralia</taxon>
        <taxon>Lophotrochozoa</taxon>
        <taxon>Mollusca</taxon>
        <taxon>Bivalvia</taxon>
        <taxon>Autobranchia</taxon>
        <taxon>Pteriomorphia</taxon>
        <taxon>Mytilida</taxon>
        <taxon>Mytiloidea</taxon>
        <taxon>Mytilidae</taxon>
        <taxon>Mytilinae</taxon>
        <taxon>Mytilus</taxon>
    </lineage>
</organism>
<evidence type="ECO:0000313" key="1">
    <source>
        <dbReference type="EMBL" id="CAC5374724.1"/>
    </source>
</evidence>
<evidence type="ECO:0000313" key="2">
    <source>
        <dbReference type="Proteomes" id="UP000507470"/>
    </source>
</evidence>
<protein>
    <recommendedName>
        <fullName evidence="3">C2H2-type domain-containing protein</fullName>
    </recommendedName>
</protein>
<evidence type="ECO:0008006" key="3">
    <source>
        <dbReference type="Google" id="ProtNLM"/>
    </source>
</evidence>
<gene>
    <name evidence="1" type="ORF">MCOR_12007</name>
</gene>